<dbReference type="AlphaFoldDB" id="A0A1Y2HPB4"/>
<comment type="caution">
    <text evidence="2">The sequence shown here is derived from an EMBL/GenBank/DDBJ whole genome shotgun (WGS) entry which is preliminary data.</text>
</comment>
<organism evidence="2 3">
    <name type="scientific">Catenaria anguillulae PL171</name>
    <dbReference type="NCBI Taxonomy" id="765915"/>
    <lineage>
        <taxon>Eukaryota</taxon>
        <taxon>Fungi</taxon>
        <taxon>Fungi incertae sedis</taxon>
        <taxon>Blastocladiomycota</taxon>
        <taxon>Blastocladiomycetes</taxon>
        <taxon>Blastocladiales</taxon>
        <taxon>Catenariaceae</taxon>
        <taxon>Catenaria</taxon>
    </lineage>
</organism>
<dbReference type="EMBL" id="MCFL01000025">
    <property type="protein sequence ID" value="ORZ34952.1"/>
    <property type="molecule type" value="Genomic_DNA"/>
</dbReference>
<evidence type="ECO:0000313" key="3">
    <source>
        <dbReference type="Proteomes" id="UP000193411"/>
    </source>
</evidence>
<evidence type="ECO:0000313" key="2">
    <source>
        <dbReference type="EMBL" id="ORZ34952.1"/>
    </source>
</evidence>
<evidence type="ECO:0000256" key="1">
    <source>
        <dbReference type="SAM" id="MobiDB-lite"/>
    </source>
</evidence>
<protein>
    <submittedName>
        <fullName evidence="2">Uncharacterized protein</fullName>
    </submittedName>
</protein>
<sequence length="113" mass="12709">MSLSRQDSRRSLRKGTGDARKGSNRDVISGSSNVDSQARLGLGGCRPPKSQSGGSSWARENRRKLALHARRKWRPRVLEYVLERRCIRSPLEFLIESAPAPQPSCLERLERPA</sequence>
<name>A0A1Y2HPB4_9FUNG</name>
<keyword evidence="3" id="KW-1185">Reference proteome</keyword>
<accession>A0A1Y2HPB4</accession>
<dbReference type="Proteomes" id="UP000193411">
    <property type="component" value="Unassembled WGS sequence"/>
</dbReference>
<reference evidence="2 3" key="1">
    <citation type="submission" date="2016-07" db="EMBL/GenBank/DDBJ databases">
        <title>Pervasive Adenine N6-methylation of Active Genes in Fungi.</title>
        <authorList>
            <consortium name="DOE Joint Genome Institute"/>
            <person name="Mondo S.J."/>
            <person name="Dannebaum R.O."/>
            <person name="Kuo R.C."/>
            <person name="Labutti K."/>
            <person name="Haridas S."/>
            <person name="Kuo A."/>
            <person name="Salamov A."/>
            <person name="Ahrendt S.R."/>
            <person name="Lipzen A."/>
            <person name="Sullivan W."/>
            <person name="Andreopoulos W.B."/>
            <person name="Clum A."/>
            <person name="Lindquist E."/>
            <person name="Daum C."/>
            <person name="Ramamoorthy G.K."/>
            <person name="Gryganskyi A."/>
            <person name="Culley D."/>
            <person name="Magnuson J.K."/>
            <person name="James T.Y."/>
            <person name="O'Malley M.A."/>
            <person name="Stajich J.E."/>
            <person name="Spatafora J.W."/>
            <person name="Visel A."/>
            <person name="Grigoriev I.V."/>
        </authorList>
    </citation>
    <scope>NUCLEOTIDE SEQUENCE [LARGE SCALE GENOMIC DNA]</scope>
    <source>
        <strain evidence="2 3">PL171</strain>
    </source>
</reference>
<proteinExistence type="predicted"/>
<gene>
    <name evidence="2" type="ORF">BCR44DRAFT_261051</name>
</gene>
<feature type="region of interest" description="Disordered" evidence="1">
    <location>
        <begin position="1"/>
        <end position="61"/>
    </location>
</feature>
<feature type="compositionally biased region" description="Basic and acidic residues" evidence="1">
    <location>
        <begin position="1"/>
        <end position="24"/>
    </location>
</feature>